<dbReference type="Proteomes" id="UP000663814">
    <property type="component" value="Unassembled WGS sequence"/>
</dbReference>
<keyword evidence="3" id="KW-1185">Reference proteome</keyword>
<reference evidence="2 3" key="2">
    <citation type="submission" date="2021-08" db="EMBL/GenBank/DDBJ databases">
        <title>Rheinheimera aquimaris sp. nov., isolated from seawater of the East Sea in Korea.</title>
        <authorList>
            <person name="Kim K.H."/>
            <person name="Wenting R."/>
            <person name="Kim K.R."/>
            <person name="Jeon C.O."/>
        </authorList>
    </citation>
    <scope>NUCLEOTIDE SEQUENCE [LARGE SCALE GENOMIC DNA]</scope>
    <source>
        <strain evidence="2 3">MA-13</strain>
    </source>
</reference>
<comment type="caution">
    <text evidence="2">The sequence shown here is derived from an EMBL/GenBank/DDBJ whole genome shotgun (WGS) entry which is preliminary data.</text>
</comment>
<protein>
    <recommendedName>
        <fullName evidence="4">HEAT repeat domain-containing protein</fullName>
    </recommendedName>
</protein>
<organism evidence="2 3">
    <name type="scientific">Rheinheimera maricola</name>
    <dbReference type="NCBI Taxonomy" id="2793282"/>
    <lineage>
        <taxon>Bacteria</taxon>
        <taxon>Pseudomonadati</taxon>
        <taxon>Pseudomonadota</taxon>
        <taxon>Gammaproteobacteria</taxon>
        <taxon>Chromatiales</taxon>
        <taxon>Chromatiaceae</taxon>
        <taxon>Rheinheimera</taxon>
    </lineage>
</organism>
<dbReference type="RefSeq" id="WP_205309473.1">
    <property type="nucleotide sequence ID" value="NZ_JAERPS020000002.1"/>
</dbReference>
<evidence type="ECO:0000313" key="2">
    <source>
        <dbReference type="EMBL" id="MBZ9611296.1"/>
    </source>
</evidence>
<sequence length="351" mass="39002">MKKYLTLFMLLVSFGSTATMQGKEKIYARLLLSENTDEIKLGAKALHNDLLTNTMLWDLAAYQLSVIANKAGNAEAEDTAAWLIKAIGQSQQAKYRIILEQLDNAEQNRKLTRYLTQAINKLEKTTQPSFDVTTFDINAVQAALLTGPDKAEATQTSFDSIQPGTELAAVLDVLGQPDGVGQYIRQFNRPFVGRQSFQNLRLSYVNLGSMEFNYEHDSWRLRTKSVQAATDISVVDQQYQDLLSRLLSNDRVQVVAAAKEAISLRLSDTEALDQIGQHIWNERATQDRHQADAVAWLSKVLAASGNGRYKLLLATLGEHGANAKIVKYALNGADKLPTDDNPFQPVTHSEE</sequence>
<gene>
    <name evidence="2" type="ORF">I4W93_006765</name>
</gene>
<reference evidence="2 3" key="1">
    <citation type="submission" date="2020-12" db="EMBL/GenBank/DDBJ databases">
        <authorList>
            <person name="Ruan W."/>
            <person name="Khan S.A."/>
            <person name="Jeon C.O."/>
        </authorList>
    </citation>
    <scope>NUCLEOTIDE SEQUENCE [LARGE SCALE GENOMIC DNA]</scope>
    <source>
        <strain evidence="2 3">MA-13</strain>
    </source>
</reference>
<dbReference type="EMBL" id="JAERPS020000002">
    <property type="protein sequence ID" value="MBZ9611296.1"/>
    <property type="molecule type" value="Genomic_DNA"/>
</dbReference>
<feature type="chain" id="PRO_5045090147" description="HEAT repeat domain-containing protein" evidence="1">
    <location>
        <begin position="19"/>
        <end position="351"/>
    </location>
</feature>
<proteinExistence type="predicted"/>
<evidence type="ECO:0000256" key="1">
    <source>
        <dbReference type="SAM" id="SignalP"/>
    </source>
</evidence>
<evidence type="ECO:0008006" key="4">
    <source>
        <dbReference type="Google" id="ProtNLM"/>
    </source>
</evidence>
<accession>A0ABS7X6X6</accession>
<name>A0ABS7X6X6_9GAMM</name>
<keyword evidence="1" id="KW-0732">Signal</keyword>
<feature type="signal peptide" evidence="1">
    <location>
        <begin position="1"/>
        <end position="18"/>
    </location>
</feature>
<evidence type="ECO:0000313" key="3">
    <source>
        <dbReference type="Proteomes" id="UP000663814"/>
    </source>
</evidence>